<feature type="chain" id="PRO_5046726221" evidence="2">
    <location>
        <begin position="19"/>
        <end position="280"/>
    </location>
</feature>
<sequence>MFLLVVLFNYVFRSFVETIFPKTRLNILYKSENFIVLNKEPDILINSNDPSKASLHRRLCTEFPELVNPSLRHSFHFVHRLDFVTSGVICIGLNKKASSAAAASFEGRRVVKYYLAIVRGHVSGEIIQIDIPIGEMKSELDGSHQMTAINSVGTCVNPRPSITKLLVLERGFFQGYPSTKVLLQPLTGRRHQLRVHCAHLGHTIVGDFTYSGRKDVVPDRTFLHALRLSLPNSVEPLDIETEDPFYKIPGWLPIEFLNSLRTEDVFTKLKVDPNILLVNR</sequence>
<dbReference type="PANTHER" id="PTHR21600:SF87">
    <property type="entry name" value="RNA PSEUDOURIDYLATE SYNTHASE DOMAIN-CONTAINING PROTEIN 1"/>
    <property type="match status" value="1"/>
</dbReference>
<keyword evidence="2" id="KW-0732">Signal</keyword>
<evidence type="ECO:0000256" key="2">
    <source>
        <dbReference type="SAM" id="SignalP"/>
    </source>
</evidence>
<dbReference type="Proteomes" id="UP001307889">
    <property type="component" value="Chromosome 12"/>
</dbReference>
<dbReference type="InterPro" id="IPR050188">
    <property type="entry name" value="RluA_PseudoU_synthase"/>
</dbReference>
<accession>A0ABN7B8S5</accession>
<evidence type="ECO:0000313" key="4">
    <source>
        <dbReference type="EMBL" id="BET00777.1"/>
    </source>
</evidence>
<reference evidence="4 5" key="1">
    <citation type="submission" date="2023-09" db="EMBL/GenBank/DDBJ databases">
        <title>Nesidiocoris tenuis whole genome shotgun sequence.</title>
        <authorList>
            <person name="Shibata T."/>
            <person name="Shimoda M."/>
            <person name="Kobayashi T."/>
            <person name="Uehara T."/>
        </authorList>
    </citation>
    <scope>NUCLEOTIDE SEQUENCE [LARGE SCALE GENOMIC DNA]</scope>
    <source>
        <strain evidence="4 5">Japan</strain>
    </source>
</reference>
<dbReference type="InterPro" id="IPR020103">
    <property type="entry name" value="PsdUridine_synth_cat_dom_sf"/>
</dbReference>
<dbReference type="Pfam" id="PF00849">
    <property type="entry name" value="PseudoU_synth_2"/>
    <property type="match status" value="1"/>
</dbReference>
<dbReference type="InterPro" id="IPR006145">
    <property type="entry name" value="PsdUridine_synth_RsuA/RluA"/>
</dbReference>
<gene>
    <name evidence="4" type="ORF">NTJ_13593</name>
</gene>
<keyword evidence="5" id="KW-1185">Reference proteome</keyword>
<dbReference type="PANTHER" id="PTHR21600">
    <property type="entry name" value="MITOCHONDRIAL RNA PSEUDOURIDINE SYNTHASE"/>
    <property type="match status" value="1"/>
</dbReference>
<comment type="similarity">
    <text evidence="1">Belongs to the pseudouridine synthase RluA family.</text>
</comment>
<proteinExistence type="inferred from homology"/>
<dbReference type="EMBL" id="AP028920">
    <property type="protein sequence ID" value="BET00777.1"/>
    <property type="molecule type" value="Genomic_DNA"/>
</dbReference>
<name>A0ABN7B8S5_9HEMI</name>
<evidence type="ECO:0000256" key="1">
    <source>
        <dbReference type="ARBA" id="ARBA00010876"/>
    </source>
</evidence>
<organism evidence="4 5">
    <name type="scientific">Nesidiocoris tenuis</name>
    <dbReference type="NCBI Taxonomy" id="355587"/>
    <lineage>
        <taxon>Eukaryota</taxon>
        <taxon>Metazoa</taxon>
        <taxon>Ecdysozoa</taxon>
        <taxon>Arthropoda</taxon>
        <taxon>Hexapoda</taxon>
        <taxon>Insecta</taxon>
        <taxon>Pterygota</taxon>
        <taxon>Neoptera</taxon>
        <taxon>Paraneoptera</taxon>
        <taxon>Hemiptera</taxon>
        <taxon>Heteroptera</taxon>
        <taxon>Panheteroptera</taxon>
        <taxon>Cimicomorpha</taxon>
        <taxon>Miridae</taxon>
        <taxon>Dicyphina</taxon>
        <taxon>Nesidiocoris</taxon>
    </lineage>
</organism>
<dbReference type="Gene3D" id="3.30.2350.10">
    <property type="entry name" value="Pseudouridine synthase"/>
    <property type="match status" value="1"/>
</dbReference>
<protein>
    <submittedName>
        <fullName evidence="4">RNA pseudouridylate synthase</fullName>
    </submittedName>
</protein>
<feature type="domain" description="Pseudouridine synthase RsuA/RluA-like" evidence="3">
    <location>
        <begin position="33"/>
        <end position="199"/>
    </location>
</feature>
<dbReference type="SUPFAM" id="SSF55120">
    <property type="entry name" value="Pseudouridine synthase"/>
    <property type="match status" value="1"/>
</dbReference>
<evidence type="ECO:0000259" key="3">
    <source>
        <dbReference type="Pfam" id="PF00849"/>
    </source>
</evidence>
<feature type="signal peptide" evidence="2">
    <location>
        <begin position="1"/>
        <end position="18"/>
    </location>
</feature>
<evidence type="ECO:0000313" key="5">
    <source>
        <dbReference type="Proteomes" id="UP001307889"/>
    </source>
</evidence>
<dbReference type="CDD" id="cd02869">
    <property type="entry name" value="PseudoU_synth_RluA_like"/>
    <property type="match status" value="1"/>
</dbReference>